<dbReference type="Pfam" id="PF17820">
    <property type="entry name" value="PDZ_6"/>
    <property type="match status" value="1"/>
</dbReference>
<feature type="domain" description="DEP" evidence="3">
    <location>
        <begin position="141"/>
        <end position="199"/>
    </location>
</feature>
<organism evidence="4 5">
    <name type="scientific">Biomphalaria glabrata</name>
    <name type="common">Bloodfluke planorb</name>
    <name type="synonym">Freshwater snail</name>
    <dbReference type="NCBI Taxonomy" id="6526"/>
    <lineage>
        <taxon>Eukaryota</taxon>
        <taxon>Metazoa</taxon>
        <taxon>Spiralia</taxon>
        <taxon>Lophotrochozoa</taxon>
        <taxon>Mollusca</taxon>
        <taxon>Gastropoda</taxon>
        <taxon>Heterobranchia</taxon>
        <taxon>Euthyneura</taxon>
        <taxon>Panpulmonata</taxon>
        <taxon>Hygrophila</taxon>
        <taxon>Lymnaeoidea</taxon>
        <taxon>Planorbidae</taxon>
        <taxon>Biomphalaria</taxon>
    </lineage>
</organism>
<feature type="region of interest" description="Disordered" evidence="1">
    <location>
        <begin position="217"/>
        <end position="282"/>
    </location>
</feature>
<dbReference type="VEuPathDB" id="VectorBase:BGLB035582"/>
<evidence type="ECO:0008006" key="6">
    <source>
        <dbReference type="Google" id="ProtNLM"/>
    </source>
</evidence>
<dbReference type="InterPro" id="IPR051832">
    <property type="entry name" value="mTOR-Rac_regulators"/>
</dbReference>
<dbReference type="InterPro" id="IPR036388">
    <property type="entry name" value="WH-like_DNA-bd_sf"/>
</dbReference>
<dbReference type="Proteomes" id="UP000076420">
    <property type="component" value="Unassembled WGS sequence"/>
</dbReference>
<dbReference type="RefSeq" id="XP_013060802.2">
    <property type="nucleotide sequence ID" value="XM_013205348.2"/>
</dbReference>
<dbReference type="CDD" id="cd23067">
    <property type="entry name" value="PDZ_DEPTOR-like"/>
    <property type="match status" value="1"/>
</dbReference>
<dbReference type="SMART" id="SM00049">
    <property type="entry name" value="DEP"/>
    <property type="match status" value="2"/>
</dbReference>
<evidence type="ECO:0000313" key="5">
    <source>
        <dbReference type="Proteomes" id="UP000076420"/>
    </source>
</evidence>
<dbReference type="PANTHER" id="PTHR22829">
    <property type="entry name" value="DEP DOMAIN PROTEIN"/>
    <property type="match status" value="1"/>
</dbReference>
<dbReference type="Pfam" id="PF00610">
    <property type="entry name" value="DEP"/>
    <property type="match status" value="1"/>
</dbReference>
<dbReference type="PROSITE" id="PS50106">
    <property type="entry name" value="PDZ"/>
    <property type="match status" value="1"/>
</dbReference>
<gene>
    <name evidence="4" type="primary">106050390</name>
</gene>
<evidence type="ECO:0000259" key="2">
    <source>
        <dbReference type="PROSITE" id="PS50106"/>
    </source>
</evidence>
<dbReference type="InterPro" id="IPR000591">
    <property type="entry name" value="DEP_dom"/>
</dbReference>
<dbReference type="GO" id="GO:0035556">
    <property type="term" value="P:intracellular signal transduction"/>
    <property type="evidence" value="ECO:0007669"/>
    <property type="project" value="InterPro"/>
</dbReference>
<dbReference type="GO" id="GO:0007186">
    <property type="term" value="P:G protein-coupled receptor signaling pathway"/>
    <property type="evidence" value="ECO:0007669"/>
    <property type="project" value="TreeGrafter"/>
</dbReference>
<proteinExistence type="predicted"/>
<dbReference type="VEuPathDB" id="VectorBase:BGLAX_030210"/>
<dbReference type="InterPro" id="IPR001478">
    <property type="entry name" value="PDZ"/>
</dbReference>
<dbReference type="AlphaFoldDB" id="A0A2C9LVW4"/>
<dbReference type="InterPro" id="IPR036034">
    <property type="entry name" value="PDZ_sf"/>
</dbReference>
<dbReference type="SUPFAM" id="SSF46785">
    <property type="entry name" value="Winged helix' DNA-binding domain"/>
    <property type="match status" value="2"/>
</dbReference>
<dbReference type="GO" id="GO:0005886">
    <property type="term" value="C:plasma membrane"/>
    <property type="evidence" value="ECO:0007669"/>
    <property type="project" value="TreeGrafter"/>
</dbReference>
<dbReference type="STRING" id="6526.A0A2C9LVW4"/>
<evidence type="ECO:0000256" key="1">
    <source>
        <dbReference type="SAM" id="MobiDB-lite"/>
    </source>
</evidence>
<dbReference type="InterPro" id="IPR041489">
    <property type="entry name" value="PDZ_6"/>
</dbReference>
<feature type="domain" description="PDZ" evidence="2">
    <location>
        <begin position="314"/>
        <end position="376"/>
    </location>
</feature>
<dbReference type="EnsemblMetazoa" id="BGLB035582-RA">
    <property type="protein sequence ID" value="BGLB035582-PA"/>
    <property type="gene ID" value="BGLB035582"/>
</dbReference>
<evidence type="ECO:0000313" key="4">
    <source>
        <dbReference type="EnsemblMetazoa" id="BGLB035582-PA"/>
    </source>
</evidence>
<feature type="domain" description="DEP" evidence="3">
    <location>
        <begin position="20"/>
        <end position="100"/>
    </location>
</feature>
<dbReference type="GO" id="GO:0005085">
    <property type="term" value="F:guanyl-nucleotide exchange factor activity"/>
    <property type="evidence" value="ECO:0007669"/>
    <property type="project" value="TreeGrafter"/>
</dbReference>
<dbReference type="PANTHER" id="PTHR22829:SF16">
    <property type="entry name" value="PH DOMAIN-CONTAINING PROTEIN"/>
    <property type="match status" value="1"/>
</dbReference>
<dbReference type="GO" id="GO:0005096">
    <property type="term" value="F:GTPase activator activity"/>
    <property type="evidence" value="ECO:0007669"/>
    <property type="project" value="TreeGrafter"/>
</dbReference>
<accession>A0A2C9LVW4</accession>
<dbReference type="OrthoDB" id="39497at2759"/>
<sequence length="396" mass="45344">MGRRKHVWHSNFYGIFIIGEQIRLQMQQQGLIRDRRYHLRKFKNCFVARDAIDWLLKMYHVQSRVEAVRAMQILLQNGMIHHVVDDHEFKDQNLFYRFTFDDDTYKLNKDLVSLYRGVIYYRKMKSESEVLRDFYHKGVLYSEAFYGNDAVDFIVATNGNGDRGPVVADFRDLLERNIIKHVTDDYHFSDDRLIYEFSLDFNRPCLLHDVLDMASDHKNSTTTTSSSGVEDVEERNSNPDLESLPVDMSSSLTISPAQRPSIDSAMSGLSSSPESNAADGDSFAYLGQEPKSVLVRPVTVKELENTSSPYVKKTYKIQCDEMGFGFVLRGSSPCYVQTVDPLGPAAVAGMKVRQFISTVNGQNVLRMDHRQVGQLIAQQTQINVTVLVYRSDAQRM</sequence>
<reference evidence="4" key="1">
    <citation type="submission" date="2020-05" db="UniProtKB">
        <authorList>
            <consortium name="EnsemblMetazoa"/>
        </authorList>
    </citation>
    <scope>IDENTIFICATION</scope>
    <source>
        <strain evidence="4">BB02</strain>
    </source>
</reference>
<name>A0A2C9LVW4_BIOGL</name>
<dbReference type="GO" id="GO:0023051">
    <property type="term" value="P:regulation of signaling"/>
    <property type="evidence" value="ECO:0007669"/>
    <property type="project" value="TreeGrafter"/>
</dbReference>
<dbReference type="Gene3D" id="2.30.42.10">
    <property type="match status" value="1"/>
</dbReference>
<protein>
    <recommendedName>
        <fullName evidence="6">DEP domain-containing mTOR-interacting protein</fullName>
    </recommendedName>
</protein>
<dbReference type="InterPro" id="IPR036390">
    <property type="entry name" value="WH_DNA-bd_sf"/>
</dbReference>
<dbReference type="Gene3D" id="1.10.10.10">
    <property type="entry name" value="Winged helix-like DNA-binding domain superfamily/Winged helix DNA-binding domain"/>
    <property type="match status" value="2"/>
</dbReference>
<evidence type="ECO:0000259" key="3">
    <source>
        <dbReference type="PROSITE" id="PS50186"/>
    </source>
</evidence>
<dbReference type="PROSITE" id="PS50186">
    <property type="entry name" value="DEP"/>
    <property type="match status" value="2"/>
</dbReference>
<dbReference type="SMART" id="SM00228">
    <property type="entry name" value="PDZ"/>
    <property type="match status" value="1"/>
</dbReference>
<dbReference type="KEGG" id="bgt:106050390"/>
<feature type="compositionally biased region" description="Polar residues" evidence="1">
    <location>
        <begin position="248"/>
        <end position="258"/>
    </location>
</feature>
<dbReference type="SUPFAM" id="SSF50156">
    <property type="entry name" value="PDZ domain-like"/>
    <property type="match status" value="1"/>
</dbReference>